<reference evidence="2" key="1">
    <citation type="submission" date="2016-04" db="EMBL/GenBank/DDBJ databases">
        <authorList>
            <person name="Nguyen H.D."/>
            <person name="Kesanakurti P."/>
            <person name="Cullis J."/>
            <person name="Levesque C.A."/>
            <person name="Hambleton S."/>
        </authorList>
    </citation>
    <scope>NUCLEOTIDE SEQUENCE</scope>
    <source>
        <strain evidence="2">DAOMC 238032</strain>
    </source>
</reference>
<dbReference type="Proteomes" id="UP000077671">
    <property type="component" value="Unassembled WGS sequence"/>
</dbReference>
<feature type="compositionally biased region" description="Basic and acidic residues" evidence="1">
    <location>
        <begin position="141"/>
        <end position="150"/>
    </location>
</feature>
<accession>A0A8T8S8J5</accession>
<evidence type="ECO:0000313" key="2">
    <source>
        <dbReference type="EMBL" id="KAE8235034.1"/>
    </source>
</evidence>
<evidence type="ECO:0000313" key="3">
    <source>
        <dbReference type="Proteomes" id="UP000077671"/>
    </source>
</evidence>
<protein>
    <submittedName>
        <fullName evidence="2">Uncharacterized protein</fullName>
    </submittedName>
</protein>
<reference evidence="2" key="2">
    <citation type="journal article" date="2019" name="IMA Fungus">
        <title>Genome sequencing and comparison of five Tilletia species to identify candidate genes for the detection of regulated species infecting wheat.</title>
        <authorList>
            <person name="Nguyen H.D.T."/>
            <person name="Sultana T."/>
            <person name="Kesanakurti P."/>
            <person name="Hambleton S."/>
        </authorList>
    </citation>
    <scope>NUCLEOTIDE SEQUENCE</scope>
    <source>
        <strain evidence="2">DAOMC 238032</strain>
    </source>
</reference>
<sequence>MHLGLMTRVTDTHWPVWRRYIKQALDAMWAKREPGVGMSFDIGKINETLVRKAERQCGKPPGHVDDFTDAGKTWVSALLRAEGDEIGRIGATMEDLHQQGLYSTPKTDNTAPVHAANQSSAPRRQAQGPPVADGPSQLASKRREPPEKEAQASPRDLATIVSPCPSVPRASRWQTTSGDSVASRTLKSLKTSGGWVGGGEESRSPSAIDSIVERSACRSGTGAASVTTAPGAELTVTPLSPAPAASEHQSVIQAFTTARCSPLIPDAFEEALRIIPSSHQDRLRHVVDGVRGGFSVGSITMPSRTFLA</sequence>
<gene>
    <name evidence="2" type="ORF">A4X03_0g9928</name>
</gene>
<feature type="region of interest" description="Disordered" evidence="1">
    <location>
        <begin position="101"/>
        <end position="185"/>
    </location>
</feature>
<organism evidence="2 3">
    <name type="scientific">Tilletia caries</name>
    <name type="common">wheat bunt fungus</name>
    <dbReference type="NCBI Taxonomy" id="13290"/>
    <lineage>
        <taxon>Eukaryota</taxon>
        <taxon>Fungi</taxon>
        <taxon>Dikarya</taxon>
        <taxon>Basidiomycota</taxon>
        <taxon>Ustilaginomycotina</taxon>
        <taxon>Exobasidiomycetes</taxon>
        <taxon>Tilletiales</taxon>
        <taxon>Tilletiaceae</taxon>
        <taxon>Tilletia</taxon>
    </lineage>
</organism>
<name>A0A8T8S8J5_9BASI</name>
<evidence type="ECO:0000256" key="1">
    <source>
        <dbReference type="SAM" id="MobiDB-lite"/>
    </source>
</evidence>
<feature type="non-terminal residue" evidence="2">
    <location>
        <position position="1"/>
    </location>
</feature>
<dbReference type="AlphaFoldDB" id="A0A8T8S8J5"/>
<comment type="caution">
    <text evidence="2">The sequence shown here is derived from an EMBL/GenBank/DDBJ whole genome shotgun (WGS) entry which is preliminary data.</text>
</comment>
<proteinExistence type="predicted"/>
<feature type="compositionally biased region" description="Polar residues" evidence="1">
    <location>
        <begin position="101"/>
        <end position="122"/>
    </location>
</feature>
<feature type="compositionally biased region" description="Polar residues" evidence="1">
    <location>
        <begin position="172"/>
        <end position="185"/>
    </location>
</feature>
<dbReference type="EMBL" id="LWDD02004569">
    <property type="protein sequence ID" value="KAE8235034.1"/>
    <property type="molecule type" value="Genomic_DNA"/>
</dbReference>